<evidence type="ECO:0000256" key="3">
    <source>
        <dbReference type="ARBA" id="ARBA00023002"/>
    </source>
</evidence>
<keyword evidence="2" id="KW-0521">NADP</keyword>
<sequence>MSNIPSSVPKQYRPGFQPKMVESMQDVKPGIQDDMTGDAEPVLDILADGRKYKGVGKLEGKNVVITGADSGIGASFAVLAAYEGANLLLHHHEKEVKDVENLTKYIKENSPSTKFEFIAGDLSKLSEVEKLADKAKSYFNGEVHVLFNNHATQQEVESLTDLADEQWTHVFDTNIHAFFRLTKLLIPMMPWGSSIINNASINPFVGHPKLVDYTSTKGAIVGFTRALSNQLVKEKGIRVNCVCPGPILTPLVVATMGEESMKTFGVTTSIGRAGQPVEIATCVVFLASSDSSYVTAQMIHCNG</sequence>
<dbReference type="PRINTS" id="PR00080">
    <property type="entry name" value="SDRFAMILY"/>
</dbReference>
<evidence type="ECO:0000256" key="2">
    <source>
        <dbReference type="ARBA" id="ARBA00022857"/>
    </source>
</evidence>
<evidence type="ECO:0000256" key="1">
    <source>
        <dbReference type="ARBA" id="ARBA00006484"/>
    </source>
</evidence>
<reference evidence="4" key="1">
    <citation type="submission" date="2020-04" db="EMBL/GenBank/DDBJ databases">
        <title>Analysis of mating type loci in Filobasidium floriforme.</title>
        <authorList>
            <person name="Nowrousian M."/>
        </authorList>
    </citation>
    <scope>NUCLEOTIDE SEQUENCE</scope>
    <source>
        <strain evidence="4">CBS 6242</strain>
    </source>
</reference>
<dbReference type="GO" id="GO:0016614">
    <property type="term" value="F:oxidoreductase activity, acting on CH-OH group of donors"/>
    <property type="evidence" value="ECO:0007669"/>
    <property type="project" value="UniProtKB-ARBA"/>
</dbReference>
<dbReference type="InterPro" id="IPR036291">
    <property type="entry name" value="NAD(P)-bd_dom_sf"/>
</dbReference>
<dbReference type="EMBL" id="JABELV010000194">
    <property type="protein sequence ID" value="KAG7528277.1"/>
    <property type="molecule type" value="Genomic_DNA"/>
</dbReference>
<dbReference type="InterPro" id="IPR002347">
    <property type="entry name" value="SDR_fam"/>
</dbReference>
<dbReference type="SUPFAM" id="SSF51735">
    <property type="entry name" value="NAD(P)-binding Rossmann-fold domains"/>
    <property type="match status" value="1"/>
</dbReference>
<dbReference type="FunFam" id="3.40.50.720:FF:000084">
    <property type="entry name" value="Short-chain dehydrogenase reductase"/>
    <property type="match status" value="1"/>
</dbReference>
<evidence type="ECO:0000313" key="4">
    <source>
        <dbReference type="EMBL" id="KAG7528277.1"/>
    </source>
</evidence>
<proteinExistence type="inferred from homology"/>
<dbReference type="PROSITE" id="PS00061">
    <property type="entry name" value="ADH_SHORT"/>
    <property type="match status" value="1"/>
</dbReference>
<evidence type="ECO:0008006" key="6">
    <source>
        <dbReference type="Google" id="ProtNLM"/>
    </source>
</evidence>
<accession>A0A8K0JGL2</accession>
<dbReference type="PANTHER" id="PTHR48107">
    <property type="entry name" value="NADPH-DEPENDENT ALDEHYDE REDUCTASE-LIKE PROTEIN, CHLOROPLASTIC-RELATED"/>
    <property type="match status" value="1"/>
</dbReference>
<dbReference type="PRINTS" id="PR00081">
    <property type="entry name" value="GDHRDH"/>
</dbReference>
<keyword evidence="5" id="KW-1185">Reference proteome</keyword>
<dbReference type="InterPro" id="IPR020904">
    <property type="entry name" value="Sc_DH/Rdtase_CS"/>
</dbReference>
<organism evidence="4 5">
    <name type="scientific">Filobasidium floriforme</name>
    <dbReference type="NCBI Taxonomy" id="5210"/>
    <lineage>
        <taxon>Eukaryota</taxon>
        <taxon>Fungi</taxon>
        <taxon>Dikarya</taxon>
        <taxon>Basidiomycota</taxon>
        <taxon>Agaricomycotina</taxon>
        <taxon>Tremellomycetes</taxon>
        <taxon>Filobasidiales</taxon>
        <taxon>Filobasidiaceae</taxon>
        <taxon>Filobasidium</taxon>
    </lineage>
</organism>
<comment type="caution">
    <text evidence="4">The sequence shown here is derived from an EMBL/GenBank/DDBJ whole genome shotgun (WGS) entry which is preliminary data.</text>
</comment>
<comment type="similarity">
    <text evidence="1">Belongs to the short-chain dehydrogenases/reductases (SDR) family.</text>
</comment>
<dbReference type="PANTHER" id="PTHR48107:SF26">
    <property type="entry name" value="OXIDOREDUCTASE, SHORT-CHAIN DEHYDROGENASE_REDUCTASE FAMILY (AFU_ORTHOLOGUE AFUA_4G05870)"/>
    <property type="match status" value="1"/>
</dbReference>
<dbReference type="Pfam" id="PF13561">
    <property type="entry name" value="adh_short_C2"/>
    <property type="match status" value="1"/>
</dbReference>
<name>A0A8K0JGL2_9TREE</name>
<protein>
    <recommendedName>
        <fullName evidence="6">NAD(P)-binding protein</fullName>
    </recommendedName>
</protein>
<dbReference type="Gene3D" id="3.40.50.720">
    <property type="entry name" value="NAD(P)-binding Rossmann-like Domain"/>
    <property type="match status" value="1"/>
</dbReference>
<dbReference type="Proteomes" id="UP000812966">
    <property type="component" value="Unassembled WGS sequence"/>
</dbReference>
<dbReference type="AlphaFoldDB" id="A0A8K0JGL2"/>
<keyword evidence="3" id="KW-0560">Oxidoreductase</keyword>
<gene>
    <name evidence="4" type="ORF">FFLO_06281</name>
</gene>
<evidence type="ECO:0000313" key="5">
    <source>
        <dbReference type="Proteomes" id="UP000812966"/>
    </source>
</evidence>